<dbReference type="eggNOG" id="ENOG502TK5V">
    <property type="taxonomic scope" value="Eukaryota"/>
</dbReference>
<keyword evidence="1" id="KW-1185">Reference proteome</keyword>
<dbReference type="AlphaFoldDB" id="A0A1I7TRW0"/>
<dbReference type="WBParaSite" id="Csp11.Scaffold629.g11151.t1">
    <property type="protein sequence ID" value="Csp11.Scaffold629.g11151.t1"/>
    <property type="gene ID" value="Csp11.Scaffold629.g11151"/>
</dbReference>
<reference evidence="2" key="1">
    <citation type="submission" date="2016-11" db="UniProtKB">
        <authorList>
            <consortium name="WormBaseParasite"/>
        </authorList>
    </citation>
    <scope>IDENTIFICATION</scope>
</reference>
<accession>A0A1I7TRW0</accession>
<protein>
    <submittedName>
        <fullName evidence="2">RGS domain-containing protein</fullName>
    </submittedName>
</protein>
<name>A0A1I7TRW0_9PELO</name>
<sequence>MDFFGSIYGGGPVSDEERSVLVDTFKKLYRDYGRNFINHYRERYMTALRSIDAVNEDNPYFPEPNLDAEIISFKTLTFVMEGMFTASRYTEFFEKAERVLGKRAEIANKSGTAPEQKDWAEWSKYIVKRCNELDKKFPEFFRARLFEFFTPINRNLHYAMDDELVPMEPMNLEIPPSVDLGILIRKIEELKFSAYCGFMFAVLDEWLIRISGAMHRSFPETLPNYKRSRPIKSQERKDTVVESVKTDQPPFGNKPFPNICNGFTKCKWYLGFRFL</sequence>
<dbReference type="Proteomes" id="UP000095282">
    <property type="component" value="Unplaced"/>
</dbReference>
<evidence type="ECO:0000313" key="2">
    <source>
        <dbReference type="WBParaSite" id="Csp11.Scaffold629.g11151.t1"/>
    </source>
</evidence>
<organism evidence="1 2">
    <name type="scientific">Caenorhabditis tropicalis</name>
    <dbReference type="NCBI Taxonomy" id="1561998"/>
    <lineage>
        <taxon>Eukaryota</taxon>
        <taxon>Metazoa</taxon>
        <taxon>Ecdysozoa</taxon>
        <taxon>Nematoda</taxon>
        <taxon>Chromadorea</taxon>
        <taxon>Rhabditida</taxon>
        <taxon>Rhabditina</taxon>
        <taxon>Rhabditomorpha</taxon>
        <taxon>Rhabditoidea</taxon>
        <taxon>Rhabditidae</taxon>
        <taxon>Peloderinae</taxon>
        <taxon>Caenorhabditis</taxon>
    </lineage>
</organism>
<evidence type="ECO:0000313" key="1">
    <source>
        <dbReference type="Proteomes" id="UP000095282"/>
    </source>
</evidence>
<proteinExistence type="predicted"/>